<accession>A0A0L6VSC3</accession>
<name>A0A0L6VSC3_9BASI</name>
<dbReference type="Proteomes" id="UP000037035">
    <property type="component" value="Unassembled WGS sequence"/>
</dbReference>
<gene>
    <name evidence="1" type="ORF">VP01_1132g2</name>
</gene>
<dbReference type="EMBL" id="LAVV01001477">
    <property type="protein sequence ID" value="KNZ63522.1"/>
    <property type="molecule type" value="Genomic_DNA"/>
</dbReference>
<dbReference type="OrthoDB" id="2503017at2759"/>
<comment type="caution">
    <text evidence="1">The sequence shown here is derived from an EMBL/GenBank/DDBJ whole genome shotgun (WGS) entry which is preliminary data.</text>
</comment>
<reference evidence="1 2" key="1">
    <citation type="submission" date="2015-08" db="EMBL/GenBank/DDBJ databases">
        <title>Next Generation Sequencing and Analysis of the Genome of Puccinia sorghi L Schw, the Causal Agent of Maize Common Rust.</title>
        <authorList>
            <person name="Rochi L."/>
            <person name="Burguener G."/>
            <person name="Darino M."/>
            <person name="Turjanski A."/>
            <person name="Kreff E."/>
            <person name="Dieguez M.J."/>
            <person name="Sacco F."/>
        </authorList>
    </citation>
    <scope>NUCLEOTIDE SEQUENCE [LARGE SCALE GENOMIC DNA]</scope>
    <source>
        <strain evidence="1 2">RO10H11247</strain>
    </source>
</reference>
<proteinExistence type="predicted"/>
<evidence type="ECO:0000313" key="2">
    <source>
        <dbReference type="Proteomes" id="UP000037035"/>
    </source>
</evidence>
<evidence type="ECO:0000313" key="1">
    <source>
        <dbReference type="EMBL" id="KNZ63522.1"/>
    </source>
</evidence>
<organism evidence="1 2">
    <name type="scientific">Puccinia sorghi</name>
    <dbReference type="NCBI Taxonomy" id="27349"/>
    <lineage>
        <taxon>Eukaryota</taxon>
        <taxon>Fungi</taxon>
        <taxon>Dikarya</taxon>
        <taxon>Basidiomycota</taxon>
        <taxon>Pucciniomycotina</taxon>
        <taxon>Pucciniomycetes</taxon>
        <taxon>Pucciniales</taxon>
        <taxon>Pucciniaceae</taxon>
        <taxon>Puccinia</taxon>
    </lineage>
</organism>
<dbReference type="AlphaFoldDB" id="A0A0L6VSC3"/>
<dbReference type="VEuPathDB" id="FungiDB:VP01_1132g2"/>
<protein>
    <submittedName>
        <fullName evidence="1">Uncharacterized protein</fullName>
    </submittedName>
</protein>
<sequence>MAQFDATLGVVPQLLKFLNNNIPGFITSLKTNLARFHKIGIEIADNIVTYLILDKLPSSMDNVIECITYLEVKITPELAMEQLRVYHNDQKVISNVSGSRSNPISLFSDSSPKCQKDAHNTLAQHSQAKCWMLHPQICPAREPKT</sequence>
<keyword evidence="2" id="KW-1185">Reference proteome</keyword>